<dbReference type="AlphaFoldDB" id="A0A2T4ZDU5"/>
<evidence type="ECO:0000313" key="2">
    <source>
        <dbReference type="EMBL" id="PTM60068.1"/>
    </source>
</evidence>
<sequence length="221" mass="24623">MKKALIFQGGWDGHEPEEVANILSEVLKEIDFDVKITDSLEPLRQDDLTQYDLIVPNWTQGTIEREQLQPLLEAVAAGTGLAGLHGGMGDSFRMEVDYQFMVGGQWVAHPGNDGVEYQVHILDPNHPLTEGMADFTVVSEQYYMHVDPAVHVHATTRFPNAEGPYQTNGEVDMPVVWTKKWGKGNVYYCSLGHVAAIVRMPEVLQLMQKGMLWASRGGVES</sequence>
<keyword evidence="3" id="KW-1185">Reference proteome</keyword>
<dbReference type="EMBL" id="PZZP01000001">
    <property type="protein sequence ID" value="PTM60068.1"/>
    <property type="molecule type" value="Genomic_DNA"/>
</dbReference>
<accession>A0A2T4ZDU5</accession>
<evidence type="ECO:0000259" key="1">
    <source>
        <dbReference type="Pfam" id="PF06283"/>
    </source>
</evidence>
<dbReference type="Proteomes" id="UP000241639">
    <property type="component" value="Unassembled WGS sequence"/>
</dbReference>
<dbReference type="Pfam" id="PF06283">
    <property type="entry name" value="ThuA"/>
    <property type="match status" value="1"/>
</dbReference>
<dbReference type="InterPro" id="IPR029010">
    <property type="entry name" value="ThuA-like"/>
</dbReference>
<comment type="caution">
    <text evidence="2">The sequence shown here is derived from an EMBL/GenBank/DDBJ whole genome shotgun (WGS) entry which is preliminary data.</text>
</comment>
<dbReference type="Gene3D" id="3.40.50.880">
    <property type="match status" value="1"/>
</dbReference>
<dbReference type="InterPro" id="IPR029062">
    <property type="entry name" value="Class_I_gatase-like"/>
</dbReference>
<dbReference type="PANTHER" id="PTHR40469:SF2">
    <property type="entry name" value="GALACTOSE-BINDING DOMAIN-LIKE SUPERFAMILY PROTEIN"/>
    <property type="match status" value="1"/>
</dbReference>
<name>A0A2T4ZDU5_9BACL</name>
<dbReference type="RefSeq" id="WP_107727501.1">
    <property type="nucleotide sequence ID" value="NZ_PZZP01000001.1"/>
</dbReference>
<dbReference type="OrthoDB" id="9785923at2"/>
<proteinExistence type="predicted"/>
<reference evidence="2 3" key="1">
    <citation type="submission" date="2018-04" db="EMBL/GenBank/DDBJ databases">
        <title>Genomic Encyclopedia of Archaeal and Bacterial Type Strains, Phase II (KMG-II): from individual species to whole genera.</title>
        <authorList>
            <person name="Goeker M."/>
        </authorList>
    </citation>
    <scope>NUCLEOTIDE SEQUENCE [LARGE SCALE GENOMIC DNA]</scope>
    <source>
        <strain evidence="2 3">DSM 45169</strain>
    </source>
</reference>
<protein>
    <recommendedName>
        <fullName evidence="1">ThuA-like domain-containing protein</fullName>
    </recommendedName>
</protein>
<dbReference type="SUPFAM" id="SSF52317">
    <property type="entry name" value="Class I glutamine amidotransferase-like"/>
    <property type="match status" value="1"/>
</dbReference>
<organism evidence="2 3">
    <name type="scientific">Desmospora activa DSM 45169</name>
    <dbReference type="NCBI Taxonomy" id="1121389"/>
    <lineage>
        <taxon>Bacteria</taxon>
        <taxon>Bacillati</taxon>
        <taxon>Bacillota</taxon>
        <taxon>Bacilli</taxon>
        <taxon>Bacillales</taxon>
        <taxon>Thermoactinomycetaceae</taxon>
        <taxon>Desmospora</taxon>
    </lineage>
</organism>
<dbReference type="PANTHER" id="PTHR40469">
    <property type="entry name" value="SECRETED GLYCOSYL HYDROLASE"/>
    <property type="match status" value="1"/>
</dbReference>
<evidence type="ECO:0000313" key="3">
    <source>
        <dbReference type="Proteomes" id="UP000241639"/>
    </source>
</evidence>
<feature type="domain" description="ThuA-like" evidence="1">
    <location>
        <begin position="3"/>
        <end position="214"/>
    </location>
</feature>
<gene>
    <name evidence="2" type="ORF">C8J48_2708</name>
</gene>